<protein>
    <recommendedName>
        <fullName evidence="6">Extracellular matrix protein 1-like</fullName>
    </recommendedName>
</protein>
<dbReference type="InterPro" id="IPR008605">
    <property type="entry name" value="ECM1"/>
</dbReference>
<keyword evidence="2" id="KW-0964">Secreted</keyword>
<organism evidence="4 5">
    <name type="scientific">Coilia grayii</name>
    <name type="common">Gray's grenadier anchovy</name>
    <dbReference type="NCBI Taxonomy" id="363190"/>
    <lineage>
        <taxon>Eukaryota</taxon>
        <taxon>Metazoa</taxon>
        <taxon>Chordata</taxon>
        <taxon>Craniata</taxon>
        <taxon>Vertebrata</taxon>
        <taxon>Euteleostomi</taxon>
        <taxon>Actinopterygii</taxon>
        <taxon>Neopterygii</taxon>
        <taxon>Teleostei</taxon>
        <taxon>Clupei</taxon>
        <taxon>Clupeiformes</taxon>
        <taxon>Clupeoidei</taxon>
        <taxon>Engraulidae</taxon>
        <taxon>Coilinae</taxon>
        <taxon>Coilia</taxon>
    </lineage>
</organism>
<dbReference type="InterPro" id="IPR020858">
    <property type="entry name" value="Serum_albumin-like"/>
</dbReference>
<dbReference type="Proteomes" id="UP001591681">
    <property type="component" value="Unassembled WGS sequence"/>
</dbReference>
<accession>A0ABD1J200</accession>
<dbReference type="Pfam" id="PF05782">
    <property type="entry name" value="ECM1"/>
    <property type="match status" value="1"/>
</dbReference>
<reference evidence="4 5" key="1">
    <citation type="submission" date="2024-09" db="EMBL/GenBank/DDBJ databases">
        <title>A chromosome-level genome assembly of Gray's grenadier anchovy, Coilia grayii.</title>
        <authorList>
            <person name="Fu Z."/>
        </authorList>
    </citation>
    <scope>NUCLEOTIDE SEQUENCE [LARGE SCALE GENOMIC DNA]</scope>
    <source>
        <strain evidence="4">G4</strain>
        <tissue evidence="4">Muscle</tissue>
    </source>
</reference>
<comment type="caution">
    <text evidence="4">The sequence shown here is derived from an EMBL/GenBank/DDBJ whole genome shotgun (WGS) entry which is preliminary data.</text>
</comment>
<dbReference type="GO" id="GO:0005576">
    <property type="term" value="C:extracellular region"/>
    <property type="evidence" value="ECO:0007669"/>
    <property type="project" value="UniProtKB-SubCell"/>
</dbReference>
<dbReference type="PANTHER" id="PTHR16776">
    <property type="entry name" value="EXTRACELLULAR MATRIX PROTEIN 1"/>
    <property type="match status" value="1"/>
</dbReference>
<proteinExistence type="predicted"/>
<evidence type="ECO:0000256" key="1">
    <source>
        <dbReference type="ARBA" id="ARBA00004613"/>
    </source>
</evidence>
<evidence type="ECO:0000313" key="4">
    <source>
        <dbReference type="EMBL" id="KAL2080136.1"/>
    </source>
</evidence>
<evidence type="ECO:0008006" key="6">
    <source>
        <dbReference type="Google" id="ProtNLM"/>
    </source>
</evidence>
<evidence type="ECO:0000256" key="2">
    <source>
        <dbReference type="ARBA" id="ARBA00022525"/>
    </source>
</evidence>
<sequence length="226" mass="25291">MSAVFAHGYLFLYHTRVAQTYSQNLTHLLRPLRFKKRVPTSSQSSDRGTKSHISEPELRITDMFALCVMMLALVGIRVSVSAEPSVSFPPARPSLANLNALCNRGDGRPRYPALLFPASGHGHQRRCGAAINRVEAWYGMCCAAGKTQGQTLCCAKQAWEYALKVFCMEEFMVKDLPHECCEEERGEARWRCFEREAPNPYYQAIPGYTAPSVSVDLGFTWDANAC</sequence>
<dbReference type="EMBL" id="JBHFQA010000021">
    <property type="protein sequence ID" value="KAL2080136.1"/>
    <property type="molecule type" value="Genomic_DNA"/>
</dbReference>
<dbReference type="PANTHER" id="PTHR16776:SF3">
    <property type="entry name" value="EXTRACELLULAR MATRIX PROTEIN 1"/>
    <property type="match status" value="1"/>
</dbReference>
<dbReference type="SUPFAM" id="SSF48552">
    <property type="entry name" value="Serum albumin-like"/>
    <property type="match status" value="1"/>
</dbReference>
<evidence type="ECO:0000256" key="3">
    <source>
        <dbReference type="ARBA" id="ARBA00022737"/>
    </source>
</evidence>
<keyword evidence="3" id="KW-0677">Repeat</keyword>
<dbReference type="Gene3D" id="1.10.246.10">
    <property type="match status" value="1"/>
</dbReference>
<dbReference type="AlphaFoldDB" id="A0ABD1J200"/>
<keyword evidence="5" id="KW-1185">Reference proteome</keyword>
<gene>
    <name evidence="4" type="ORF">ACEWY4_023929</name>
</gene>
<evidence type="ECO:0000313" key="5">
    <source>
        <dbReference type="Proteomes" id="UP001591681"/>
    </source>
</evidence>
<name>A0ABD1J200_9TELE</name>
<comment type="subcellular location">
    <subcellularLocation>
        <location evidence="1">Secreted</location>
    </subcellularLocation>
</comment>